<feature type="compositionally biased region" description="Polar residues" evidence="1">
    <location>
        <begin position="54"/>
        <end position="69"/>
    </location>
</feature>
<name>A0A9D5JZ25_9BACT</name>
<evidence type="ECO:0000313" key="2">
    <source>
        <dbReference type="EMBL" id="MBD3326800.1"/>
    </source>
</evidence>
<reference evidence="2" key="1">
    <citation type="submission" date="2019-11" db="EMBL/GenBank/DDBJ databases">
        <title>Microbial mats filling the niche in hypersaline microbial mats.</title>
        <authorList>
            <person name="Wong H.L."/>
            <person name="Macleod F.I."/>
            <person name="White R.A. III"/>
            <person name="Burns B.P."/>
        </authorList>
    </citation>
    <scope>NUCLEOTIDE SEQUENCE</scope>
    <source>
        <strain evidence="2">Rbin_158</strain>
    </source>
</reference>
<feature type="region of interest" description="Disordered" evidence="1">
    <location>
        <begin position="36"/>
        <end position="69"/>
    </location>
</feature>
<organism evidence="2 3">
    <name type="scientific">candidate division KSB3 bacterium</name>
    <dbReference type="NCBI Taxonomy" id="2044937"/>
    <lineage>
        <taxon>Bacteria</taxon>
        <taxon>candidate division KSB3</taxon>
    </lineage>
</organism>
<accession>A0A9D5JZ25</accession>
<evidence type="ECO:0000313" key="3">
    <source>
        <dbReference type="Proteomes" id="UP000649604"/>
    </source>
</evidence>
<evidence type="ECO:0000256" key="1">
    <source>
        <dbReference type="SAM" id="MobiDB-lite"/>
    </source>
</evidence>
<dbReference type="AlphaFoldDB" id="A0A9D5JZ25"/>
<dbReference type="EMBL" id="WJJP01000637">
    <property type="protein sequence ID" value="MBD3326800.1"/>
    <property type="molecule type" value="Genomic_DNA"/>
</dbReference>
<sequence length="69" mass="7906">MKTKPFDCVAMKRAAAEKIYEQINTMTREEELRFWNADSGVHQKPDDEVHESTGQESVTSSQMPSDTTR</sequence>
<dbReference type="Proteomes" id="UP000649604">
    <property type="component" value="Unassembled WGS sequence"/>
</dbReference>
<gene>
    <name evidence="2" type="ORF">GF339_19605</name>
</gene>
<feature type="compositionally biased region" description="Basic and acidic residues" evidence="1">
    <location>
        <begin position="41"/>
        <end position="53"/>
    </location>
</feature>
<protein>
    <submittedName>
        <fullName evidence="2">Uncharacterized protein</fullName>
    </submittedName>
</protein>
<comment type="caution">
    <text evidence="2">The sequence shown here is derived from an EMBL/GenBank/DDBJ whole genome shotgun (WGS) entry which is preliminary data.</text>
</comment>
<proteinExistence type="predicted"/>